<evidence type="ECO:0000256" key="4">
    <source>
        <dbReference type="ARBA" id="ARBA00022692"/>
    </source>
</evidence>
<feature type="transmembrane region" description="Helical" evidence="8">
    <location>
        <begin position="553"/>
        <end position="576"/>
    </location>
</feature>
<dbReference type="InterPro" id="IPR052702">
    <property type="entry name" value="MscS-like_channel"/>
</dbReference>
<feature type="transmembrane region" description="Helical" evidence="8">
    <location>
        <begin position="398"/>
        <end position="419"/>
    </location>
</feature>
<dbReference type="PROSITE" id="PS01246">
    <property type="entry name" value="UPF0003"/>
    <property type="match status" value="1"/>
</dbReference>
<evidence type="ECO:0000256" key="1">
    <source>
        <dbReference type="ARBA" id="ARBA00004651"/>
    </source>
</evidence>
<feature type="transmembrane region" description="Helical" evidence="8">
    <location>
        <begin position="425"/>
        <end position="442"/>
    </location>
</feature>
<evidence type="ECO:0000313" key="13">
    <source>
        <dbReference type="EMBL" id="ASP21390.1"/>
    </source>
</evidence>
<name>A0A222E5I7_9RHOB</name>
<dbReference type="InterPro" id="IPR006686">
    <property type="entry name" value="MscS_channel_CS"/>
</dbReference>
<feature type="transmembrane region" description="Helical" evidence="8">
    <location>
        <begin position="322"/>
        <end position="342"/>
    </location>
</feature>
<organism evidence="13 14">
    <name type="scientific">Antarctobacter heliothermus</name>
    <dbReference type="NCBI Taxonomy" id="74033"/>
    <lineage>
        <taxon>Bacteria</taxon>
        <taxon>Pseudomonadati</taxon>
        <taxon>Pseudomonadota</taxon>
        <taxon>Alphaproteobacteria</taxon>
        <taxon>Rhodobacterales</taxon>
        <taxon>Roseobacteraceae</taxon>
        <taxon>Antarctobacter</taxon>
    </lineage>
</organism>
<dbReference type="Proteomes" id="UP000203589">
    <property type="component" value="Chromosome"/>
</dbReference>
<keyword evidence="6 8" id="KW-0472">Membrane</keyword>
<dbReference type="InterPro" id="IPR011014">
    <property type="entry name" value="MscS_channel_TM-2"/>
</dbReference>
<evidence type="ECO:0000256" key="8">
    <source>
        <dbReference type="SAM" id="Phobius"/>
    </source>
</evidence>
<keyword evidence="5 8" id="KW-1133">Transmembrane helix</keyword>
<dbReference type="SUPFAM" id="SSF82861">
    <property type="entry name" value="Mechanosensitive channel protein MscS (YggB), transmembrane region"/>
    <property type="match status" value="1"/>
</dbReference>
<dbReference type="OrthoDB" id="9799209at2"/>
<feature type="domain" description="Mechanosensitive ion channel MscS" evidence="10">
    <location>
        <begin position="598"/>
        <end position="665"/>
    </location>
</feature>
<evidence type="ECO:0000256" key="2">
    <source>
        <dbReference type="ARBA" id="ARBA00008017"/>
    </source>
</evidence>
<keyword evidence="3" id="KW-1003">Cell membrane</keyword>
<feature type="domain" description="Mechanosensitive ion channel MscS C-terminal" evidence="12">
    <location>
        <begin position="673"/>
        <end position="755"/>
    </location>
</feature>
<feature type="compositionally biased region" description="Polar residues" evidence="7">
    <location>
        <begin position="789"/>
        <end position="800"/>
    </location>
</feature>
<feature type="signal peptide" evidence="9">
    <location>
        <begin position="1"/>
        <end position="28"/>
    </location>
</feature>
<protein>
    <submittedName>
        <fullName evidence="13">Putative MscS family protein.1</fullName>
    </submittedName>
</protein>
<evidence type="ECO:0000259" key="11">
    <source>
        <dbReference type="Pfam" id="PF12607"/>
    </source>
</evidence>
<feature type="chain" id="PRO_5012962672" evidence="9">
    <location>
        <begin position="29"/>
        <end position="812"/>
    </location>
</feature>
<dbReference type="EMBL" id="CP022540">
    <property type="protein sequence ID" value="ASP21390.1"/>
    <property type="molecule type" value="Genomic_DNA"/>
</dbReference>
<dbReference type="InterPro" id="IPR011066">
    <property type="entry name" value="MscS_channel_C_sf"/>
</dbReference>
<dbReference type="Pfam" id="PF21082">
    <property type="entry name" value="MS_channel_3rd"/>
    <property type="match status" value="1"/>
</dbReference>
<dbReference type="Gene3D" id="1.10.287.1260">
    <property type="match status" value="1"/>
</dbReference>
<sequence length="812" mass="88274">MTLFFRTALRPVAALLIVLFLWASTVWAQQSTLPDYTSWETIATRAESMVDAERASDERLETLRAQVATWREQFQAAQNVNASRIQTLEAQIKALGPEPEDGTESAEIKEQRSLLSTQLADQRAPVLRAEAAYSRANAIVGEIDRIIRERQADALLEFGPSPLNPIHWPGAVQNLQTTFVSLWREITANVGSSSARKAALQNAPTVLLYLIVGIMLIARGSIWARTAVDKLRSGTRRGTGVFRFLVSLGQILLPYLGIVALLQALNATGFAVDEWNVLLGKLPFWAALMFGIRWLADQAFNNDDDVAALPLHADERPKARRLANALSFLYVLEDFIATLIAFDGYPAATAAVVQFPVLLLSGLLLVRLGRLRNDAPIVGSAAALEEASGDFRLRFAKLLGRIIQVVGVIGPIMAAIGYFRVGEALVYPAVATLALVGLVMVLQRFINNLYELATGRHPDSTNSLLPVLAGFILSLVALPMLALIWGAREADLTEIWDRAQEGISLGDTRISPTSIIVVIAVFAAGYMLTRLMQGALRTSVLPKTKMDQGAQNAIVSGIGYVGVFLAVIIAVTAGGLDLSSLAIVAGALSVGIGFGLQNIVSNFVSGIILLIERPIGEGDWIEVGGTHGIVKDISVRSTRIETFDRFDVIIPNADLVSGTVSNYTRGNSLGRIIIEVGVAYGSDTRKVERILLNIAREHDMVLMNPAPAVDFMNFGADSLDFRVRAVLRDIGQGMAVKTEMRHQIVERFTEEGIEIPFAQRDLWLRNPDVLAEAVESKWTAAASDREKSQSSTTPRKSTATMGDERVGDEDEG</sequence>
<reference evidence="13 14" key="1">
    <citation type="submission" date="2017-07" db="EMBL/GenBank/DDBJ databases">
        <title>Genome Sequence of Antarctobacter heliothermus Strain SMS3 Isolated from a culture of the Diatom Skeletonema marinoi.</title>
        <authorList>
            <person name="Topel M."/>
            <person name="Pinder M.I.M."/>
            <person name="Johansson O.N."/>
            <person name="Kourtchenko O."/>
            <person name="Godhe A."/>
            <person name="Clarke A.K."/>
        </authorList>
    </citation>
    <scope>NUCLEOTIDE SEQUENCE [LARGE SCALE GENOMIC DNA]</scope>
    <source>
        <strain evidence="13 14">SMS3</strain>
    </source>
</reference>
<feature type="transmembrane region" description="Helical" evidence="8">
    <location>
        <begin position="348"/>
        <end position="366"/>
    </location>
</feature>
<dbReference type="AlphaFoldDB" id="A0A222E5I7"/>
<dbReference type="SUPFAM" id="SSF82689">
    <property type="entry name" value="Mechanosensitive channel protein MscS (YggB), C-terminal domain"/>
    <property type="match status" value="1"/>
</dbReference>
<dbReference type="InterPro" id="IPR010920">
    <property type="entry name" value="LSM_dom_sf"/>
</dbReference>
<evidence type="ECO:0000256" key="9">
    <source>
        <dbReference type="SAM" id="SignalP"/>
    </source>
</evidence>
<dbReference type="Pfam" id="PF12607">
    <property type="entry name" value="DUF3772"/>
    <property type="match status" value="1"/>
</dbReference>
<evidence type="ECO:0000313" key="14">
    <source>
        <dbReference type="Proteomes" id="UP000203589"/>
    </source>
</evidence>
<accession>A0A222E5I7</accession>
<feature type="transmembrane region" description="Helical" evidence="8">
    <location>
        <begin position="514"/>
        <end position="532"/>
    </location>
</feature>
<dbReference type="InterPro" id="IPR049278">
    <property type="entry name" value="MS_channel_C"/>
</dbReference>
<feature type="transmembrane region" description="Helical" evidence="8">
    <location>
        <begin position="277"/>
        <end position="296"/>
    </location>
</feature>
<evidence type="ECO:0000259" key="12">
    <source>
        <dbReference type="Pfam" id="PF21082"/>
    </source>
</evidence>
<comment type="subcellular location">
    <subcellularLocation>
        <location evidence="1">Cell membrane</location>
        <topology evidence="1">Multi-pass membrane protein</topology>
    </subcellularLocation>
</comment>
<keyword evidence="14" id="KW-1185">Reference proteome</keyword>
<dbReference type="PANTHER" id="PTHR30347">
    <property type="entry name" value="POTASSIUM CHANNEL RELATED"/>
    <property type="match status" value="1"/>
</dbReference>
<evidence type="ECO:0000256" key="7">
    <source>
        <dbReference type="SAM" id="MobiDB-lite"/>
    </source>
</evidence>
<feature type="transmembrane region" description="Helical" evidence="8">
    <location>
        <begin position="240"/>
        <end position="265"/>
    </location>
</feature>
<dbReference type="RefSeq" id="WP_094035313.1">
    <property type="nucleotide sequence ID" value="NZ_CP022540.1"/>
</dbReference>
<dbReference type="Pfam" id="PF00924">
    <property type="entry name" value="MS_channel_2nd"/>
    <property type="match status" value="1"/>
</dbReference>
<dbReference type="PANTHER" id="PTHR30347:SF1">
    <property type="entry name" value="MECHANOSENSITIVE CHANNEL MSCK"/>
    <property type="match status" value="1"/>
</dbReference>
<comment type="similarity">
    <text evidence="2">Belongs to the MscS (TC 1.A.23) family.</text>
</comment>
<dbReference type="SUPFAM" id="SSF50182">
    <property type="entry name" value="Sm-like ribonucleoproteins"/>
    <property type="match status" value="1"/>
</dbReference>
<feature type="region of interest" description="Disordered" evidence="7">
    <location>
        <begin position="777"/>
        <end position="812"/>
    </location>
</feature>
<dbReference type="Gene3D" id="3.30.70.100">
    <property type="match status" value="1"/>
</dbReference>
<dbReference type="InterPro" id="IPR006685">
    <property type="entry name" value="MscS_channel_2nd"/>
</dbReference>
<feature type="transmembrane region" description="Helical" evidence="8">
    <location>
        <begin position="582"/>
        <end position="611"/>
    </location>
</feature>
<feature type="transmembrane region" description="Helical" evidence="8">
    <location>
        <begin position="463"/>
        <end position="487"/>
    </location>
</feature>
<dbReference type="Gene3D" id="2.30.30.60">
    <property type="match status" value="1"/>
</dbReference>
<evidence type="ECO:0000256" key="6">
    <source>
        <dbReference type="ARBA" id="ARBA00023136"/>
    </source>
</evidence>
<dbReference type="GO" id="GO:0005886">
    <property type="term" value="C:plasma membrane"/>
    <property type="evidence" value="ECO:0007669"/>
    <property type="project" value="UniProtKB-SubCell"/>
</dbReference>
<proteinExistence type="inferred from homology"/>
<gene>
    <name evidence="13" type="ORF">ANTHELSMS3_02735</name>
</gene>
<feature type="domain" description="DUF3772" evidence="11">
    <location>
        <begin position="127"/>
        <end position="186"/>
    </location>
</feature>
<dbReference type="KEGG" id="aht:ANTHELSMS3_02735"/>
<feature type="transmembrane region" description="Helical" evidence="8">
    <location>
        <begin position="206"/>
        <end position="228"/>
    </location>
</feature>
<dbReference type="InterPro" id="IPR023408">
    <property type="entry name" value="MscS_beta-dom_sf"/>
</dbReference>
<evidence type="ECO:0000256" key="5">
    <source>
        <dbReference type="ARBA" id="ARBA00022989"/>
    </source>
</evidence>
<evidence type="ECO:0000259" key="10">
    <source>
        <dbReference type="Pfam" id="PF00924"/>
    </source>
</evidence>
<dbReference type="GO" id="GO:0008381">
    <property type="term" value="F:mechanosensitive monoatomic ion channel activity"/>
    <property type="evidence" value="ECO:0007669"/>
    <property type="project" value="UniProtKB-ARBA"/>
</dbReference>
<keyword evidence="4 8" id="KW-0812">Transmembrane</keyword>
<dbReference type="InterPro" id="IPR022249">
    <property type="entry name" value="DUF3772"/>
</dbReference>
<evidence type="ECO:0000256" key="3">
    <source>
        <dbReference type="ARBA" id="ARBA00022475"/>
    </source>
</evidence>
<keyword evidence="9" id="KW-0732">Signal</keyword>